<gene>
    <name evidence="1" type="ORF">GCM10023116_50200</name>
</gene>
<proteinExistence type="predicted"/>
<protein>
    <submittedName>
        <fullName evidence="1">DUF4344 domain-containing metallopeptidase</fullName>
    </submittedName>
</protein>
<organism evidence="1 2">
    <name type="scientific">Kistimonas scapharcae</name>
    <dbReference type="NCBI Taxonomy" id="1036133"/>
    <lineage>
        <taxon>Bacteria</taxon>
        <taxon>Pseudomonadati</taxon>
        <taxon>Pseudomonadota</taxon>
        <taxon>Gammaproteobacteria</taxon>
        <taxon>Oceanospirillales</taxon>
        <taxon>Endozoicomonadaceae</taxon>
        <taxon>Kistimonas</taxon>
    </lineage>
</organism>
<sequence>MVRRGMLVIRRFASAVCCIFVSGLVLAGNTVQVRFLPASDSETQAIKQVIEQSPLVQDVIELMRERYRLSERLTIQFGGDDDPAYDEEAHTILISYDFFAEAIERFENANYAETGVTSQNAALDVLAHTLLHEFGHAIISMNKLPVVAKEEDAADSLATLLLIERFEHGQDIALSAADMFALESEDYERLEEPDFWDEHSLDAQRYYTTLCHIYGSDPDKYADLMEEVDIDQDRRELCIDEYDVLTNSWNALLAPYLQDSRKK</sequence>
<reference evidence="2" key="1">
    <citation type="journal article" date="2019" name="Int. J. Syst. Evol. Microbiol.">
        <title>The Global Catalogue of Microorganisms (GCM) 10K type strain sequencing project: providing services to taxonomists for standard genome sequencing and annotation.</title>
        <authorList>
            <consortium name="The Broad Institute Genomics Platform"/>
            <consortium name="The Broad Institute Genome Sequencing Center for Infectious Disease"/>
            <person name="Wu L."/>
            <person name="Ma J."/>
        </authorList>
    </citation>
    <scope>NUCLEOTIDE SEQUENCE [LARGE SCALE GENOMIC DNA]</scope>
    <source>
        <strain evidence="2">JCM 17805</strain>
    </source>
</reference>
<dbReference type="InterPro" id="IPR025644">
    <property type="entry name" value="DUF4344"/>
</dbReference>
<evidence type="ECO:0000313" key="1">
    <source>
        <dbReference type="EMBL" id="GAA4652736.1"/>
    </source>
</evidence>
<dbReference type="Proteomes" id="UP001500604">
    <property type="component" value="Unassembled WGS sequence"/>
</dbReference>
<evidence type="ECO:0000313" key="2">
    <source>
        <dbReference type="Proteomes" id="UP001500604"/>
    </source>
</evidence>
<comment type="caution">
    <text evidence="1">The sequence shown here is derived from an EMBL/GenBank/DDBJ whole genome shotgun (WGS) entry which is preliminary data.</text>
</comment>
<keyword evidence="2" id="KW-1185">Reference proteome</keyword>
<name>A0ABP8VA06_9GAMM</name>
<accession>A0ABP8VA06</accession>
<dbReference type="EMBL" id="BAABFL010000480">
    <property type="protein sequence ID" value="GAA4652736.1"/>
    <property type="molecule type" value="Genomic_DNA"/>
</dbReference>
<dbReference type="Pfam" id="PF14247">
    <property type="entry name" value="DUF4344"/>
    <property type="match status" value="1"/>
</dbReference>